<evidence type="ECO:0000256" key="3">
    <source>
        <dbReference type="ARBA" id="ARBA00004868"/>
    </source>
</evidence>
<comment type="cofactor">
    <cofactor evidence="2 11">
        <name>Mg(2+)</name>
        <dbReference type="ChEBI" id="CHEBI:18420"/>
    </cofactor>
</comment>
<feature type="binding site" evidence="11">
    <location>
        <position position="191"/>
    </location>
    <ligand>
        <name>substrate</name>
    </ligand>
</feature>
<comment type="catalytic activity">
    <reaction evidence="1 11">
        <text>5-(2-hydroxyethyl)-4-methylthiazole + ATP = 4-methyl-5-(2-phosphooxyethyl)-thiazole + ADP + H(+)</text>
        <dbReference type="Rhea" id="RHEA:24212"/>
        <dbReference type="ChEBI" id="CHEBI:15378"/>
        <dbReference type="ChEBI" id="CHEBI:17957"/>
        <dbReference type="ChEBI" id="CHEBI:30616"/>
        <dbReference type="ChEBI" id="CHEBI:58296"/>
        <dbReference type="ChEBI" id="CHEBI:456216"/>
        <dbReference type="EC" id="2.7.1.50"/>
    </reaction>
</comment>
<dbReference type="RefSeq" id="WP_285932320.1">
    <property type="nucleotide sequence ID" value="NZ_JASTZU010000037.1"/>
</dbReference>
<organism evidence="12 13">
    <name type="scientific">Aquibacillus rhizosphaerae</name>
    <dbReference type="NCBI Taxonomy" id="3051431"/>
    <lineage>
        <taxon>Bacteria</taxon>
        <taxon>Bacillati</taxon>
        <taxon>Bacillota</taxon>
        <taxon>Bacilli</taxon>
        <taxon>Bacillales</taxon>
        <taxon>Bacillaceae</taxon>
        <taxon>Aquibacillus</taxon>
    </lineage>
</organism>
<dbReference type="PIRSF" id="PIRSF000513">
    <property type="entry name" value="Thz_kinase"/>
    <property type="match status" value="1"/>
</dbReference>
<dbReference type="CDD" id="cd01170">
    <property type="entry name" value="THZ_kinase"/>
    <property type="match status" value="1"/>
</dbReference>
<feature type="binding site" evidence="11">
    <location>
        <position position="119"/>
    </location>
    <ligand>
        <name>ATP</name>
        <dbReference type="ChEBI" id="CHEBI:30616"/>
    </ligand>
</feature>
<dbReference type="Gene3D" id="3.40.1190.20">
    <property type="match status" value="1"/>
</dbReference>
<sequence>MSEIPTLINQVRNKQPLIHNITNQVVVNFTANGLYAVGAAPVMANAIEEAADMANNADALVLNIGTLTTVQVDAMIMAGKAANKKGIPVVLDPVGVGATPFRTDAAEKIINSVKLSVIRGNAGEIGHLAGLKSDMRGVDAVSQANNQEVAIEASKRLGIPVIVTGVDDVITDGQEVFVVHNGHSLLTKVTGAGCLLSSVVAAFLTTDGGLLEASTAAVSFYGVAAEVAAEHTSGPGTFQTAFLDALYQLNSDVVKDTIKLETYTVTAKEA</sequence>
<keyword evidence="6 11" id="KW-0547">Nucleotide-binding</keyword>
<keyword evidence="13" id="KW-1185">Reference proteome</keyword>
<dbReference type="InterPro" id="IPR029056">
    <property type="entry name" value="Ribokinase-like"/>
</dbReference>
<dbReference type="PANTHER" id="PTHR20858">
    <property type="entry name" value="PHOSPHOMETHYLPYRIMIDINE KINASE"/>
    <property type="match status" value="1"/>
</dbReference>
<evidence type="ECO:0000256" key="2">
    <source>
        <dbReference type="ARBA" id="ARBA00001946"/>
    </source>
</evidence>
<dbReference type="PANTHER" id="PTHR20858:SF17">
    <property type="entry name" value="HYDROXYMETHYLPYRIMIDINE_PHOSPHOMETHYLPYRIMIDINE KINASE THI20-RELATED"/>
    <property type="match status" value="1"/>
</dbReference>
<dbReference type="EMBL" id="JASTZU010000037">
    <property type="protein sequence ID" value="MDL4841113.1"/>
    <property type="molecule type" value="Genomic_DNA"/>
</dbReference>
<name>A0ABT7L5G9_9BACI</name>
<dbReference type="PRINTS" id="PR01099">
    <property type="entry name" value="HYETHTZKNASE"/>
</dbReference>
<evidence type="ECO:0000313" key="13">
    <source>
        <dbReference type="Proteomes" id="UP001235343"/>
    </source>
</evidence>
<dbReference type="SUPFAM" id="SSF53613">
    <property type="entry name" value="Ribokinase-like"/>
    <property type="match status" value="1"/>
</dbReference>
<evidence type="ECO:0000256" key="10">
    <source>
        <dbReference type="ARBA" id="ARBA00022977"/>
    </source>
</evidence>
<dbReference type="Proteomes" id="UP001235343">
    <property type="component" value="Unassembled WGS sequence"/>
</dbReference>
<evidence type="ECO:0000256" key="8">
    <source>
        <dbReference type="ARBA" id="ARBA00022840"/>
    </source>
</evidence>
<evidence type="ECO:0000256" key="4">
    <source>
        <dbReference type="ARBA" id="ARBA00022679"/>
    </source>
</evidence>
<dbReference type="HAMAP" id="MF_00228">
    <property type="entry name" value="Thz_kinase"/>
    <property type="match status" value="1"/>
</dbReference>
<keyword evidence="4 11" id="KW-0808">Transferase</keyword>
<comment type="function">
    <text evidence="11">Catalyzes the phosphorylation of the hydroxyl group of 4-methyl-5-beta-hydroxyethylthiazole (THZ).</text>
</comment>
<dbReference type="Pfam" id="PF02110">
    <property type="entry name" value="HK"/>
    <property type="match status" value="1"/>
</dbReference>
<comment type="caution">
    <text evidence="12">The sequence shown here is derived from an EMBL/GenBank/DDBJ whole genome shotgun (WGS) entry which is preliminary data.</text>
</comment>
<feature type="binding site" evidence="11">
    <location>
        <position position="43"/>
    </location>
    <ligand>
        <name>substrate</name>
    </ligand>
</feature>
<keyword evidence="5 11" id="KW-0479">Metal-binding</keyword>
<dbReference type="GO" id="GO:0004417">
    <property type="term" value="F:hydroxyethylthiazole kinase activity"/>
    <property type="evidence" value="ECO:0007669"/>
    <property type="project" value="UniProtKB-EC"/>
</dbReference>
<keyword evidence="9 11" id="KW-0460">Magnesium</keyword>
<evidence type="ECO:0000256" key="5">
    <source>
        <dbReference type="ARBA" id="ARBA00022723"/>
    </source>
</evidence>
<evidence type="ECO:0000256" key="9">
    <source>
        <dbReference type="ARBA" id="ARBA00022842"/>
    </source>
</evidence>
<dbReference type="InterPro" id="IPR000417">
    <property type="entry name" value="Hyethyz_kinase"/>
</dbReference>
<protein>
    <recommendedName>
        <fullName evidence="11">Hydroxyethylthiazole kinase</fullName>
        <ecNumber evidence="11">2.7.1.50</ecNumber>
    </recommendedName>
    <alternativeName>
        <fullName evidence="11">4-methyl-5-beta-hydroxyethylthiazole kinase</fullName>
        <shortName evidence="11">TH kinase</shortName>
        <shortName evidence="11">Thz kinase</shortName>
    </alternativeName>
</protein>
<dbReference type="NCBIfam" id="NF006830">
    <property type="entry name" value="PRK09355.1"/>
    <property type="match status" value="1"/>
</dbReference>
<accession>A0ABT7L5G9</accession>
<dbReference type="NCBIfam" id="TIGR00694">
    <property type="entry name" value="thiM"/>
    <property type="match status" value="1"/>
</dbReference>
<evidence type="ECO:0000313" key="12">
    <source>
        <dbReference type="EMBL" id="MDL4841113.1"/>
    </source>
</evidence>
<keyword evidence="7 11" id="KW-0418">Kinase</keyword>
<keyword evidence="10 11" id="KW-0784">Thiamine biosynthesis</keyword>
<feature type="binding site" evidence="11">
    <location>
        <position position="164"/>
    </location>
    <ligand>
        <name>ATP</name>
        <dbReference type="ChEBI" id="CHEBI:30616"/>
    </ligand>
</feature>
<gene>
    <name evidence="11 12" type="primary">thiM</name>
    <name evidence="12" type="ORF">QQS35_11685</name>
</gene>
<dbReference type="EC" id="2.7.1.50" evidence="11"/>
<comment type="similarity">
    <text evidence="11">Belongs to the Thz kinase family.</text>
</comment>
<proteinExistence type="inferred from homology"/>
<evidence type="ECO:0000256" key="7">
    <source>
        <dbReference type="ARBA" id="ARBA00022777"/>
    </source>
</evidence>
<evidence type="ECO:0000256" key="11">
    <source>
        <dbReference type="HAMAP-Rule" id="MF_00228"/>
    </source>
</evidence>
<reference evidence="12 13" key="1">
    <citation type="submission" date="2023-06" db="EMBL/GenBank/DDBJ databases">
        <title>Aquibacillus rhizosphaerae LR5S19.</title>
        <authorList>
            <person name="Sun J.-Q."/>
        </authorList>
    </citation>
    <scope>NUCLEOTIDE SEQUENCE [LARGE SCALE GENOMIC DNA]</scope>
    <source>
        <strain evidence="12 13">LR5S19</strain>
    </source>
</reference>
<keyword evidence="8 11" id="KW-0067">ATP-binding</keyword>
<evidence type="ECO:0000256" key="1">
    <source>
        <dbReference type="ARBA" id="ARBA00001771"/>
    </source>
</evidence>
<comment type="pathway">
    <text evidence="3 11">Cofactor biosynthesis; thiamine diphosphate biosynthesis; 4-methyl-5-(2-phosphoethyl)-thiazole from 5-(2-hydroxyethyl)-4-methylthiazole: step 1/1.</text>
</comment>
<evidence type="ECO:0000256" key="6">
    <source>
        <dbReference type="ARBA" id="ARBA00022741"/>
    </source>
</evidence>